<dbReference type="InterPro" id="IPR027434">
    <property type="entry name" value="Homing_endonucl"/>
</dbReference>
<name>A0A5M9ZJ88_9BIFI</name>
<accession>A0A5M9ZJ88</accession>
<dbReference type="InterPro" id="IPR036844">
    <property type="entry name" value="Hint_dom_sf"/>
</dbReference>
<comment type="caution">
    <text evidence="2">The sequence shown here is derived from an EMBL/GenBank/DDBJ whole genome shotgun (WGS) entry which is preliminary data.</text>
</comment>
<dbReference type="EMBL" id="RZUH01000009">
    <property type="protein sequence ID" value="KAA8826982.1"/>
    <property type="molecule type" value="Genomic_DNA"/>
</dbReference>
<evidence type="ECO:0000259" key="1">
    <source>
        <dbReference type="PROSITE" id="PS50819"/>
    </source>
</evidence>
<protein>
    <recommendedName>
        <fullName evidence="1">DOD-type homing endonuclease domain-containing protein</fullName>
    </recommendedName>
</protein>
<organism evidence="2 3">
    <name type="scientific">Bifidobacterium myosotis</name>
    <dbReference type="NCBI Taxonomy" id="1630166"/>
    <lineage>
        <taxon>Bacteria</taxon>
        <taxon>Bacillati</taxon>
        <taxon>Actinomycetota</taxon>
        <taxon>Actinomycetes</taxon>
        <taxon>Bifidobacteriales</taxon>
        <taxon>Bifidobacteriaceae</taxon>
        <taxon>Bifidobacterium</taxon>
    </lineage>
</organism>
<feature type="domain" description="DOD-type homing endonuclease" evidence="1">
    <location>
        <begin position="800"/>
        <end position="923"/>
    </location>
</feature>
<gene>
    <name evidence="2" type="ORF">EMO91_10650</name>
</gene>
<dbReference type="PROSITE" id="PS50819">
    <property type="entry name" value="INTEIN_ENDONUCLEASE"/>
    <property type="match status" value="1"/>
</dbReference>
<evidence type="ECO:0000313" key="2">
    <source>
        <dbReference type="EMBL" id="KAA8826982.1"/>
    </source>
</evidence>
<dbReference type="SUPFAM" id="SSF55608">
    <property type="entry name" value="Homing endonucleases"/>
    <property type="match status" value="1"/>
</dbReference>
<dbReference type="InterPro" id="IPR004042">
    <property type="entry name" value="Intein_endonuc_central"/>
</dbReference>
<dbReference type="Proteomes" id="UP000410049">
    <property type="component" value="Unassembled WGS sequence"/>
</dbReference>
<evidence type="ECO:0000313" key="3">
    <source>
        <dbReference type="Proteomes" id="UP000410049"/>
    </source>
</evidence>
<dbReference type="GO" id="GO:0004519">
    <property type="term" value="F:endonuclease activity"/>
    <property type="evidence" value="ECO:0007669"/>
    <property type="project" value="InterPro"/>
</dbReference>
<sequence length="1384" mass="152198">MVKKRVVREMGTFARHMGDGFVRTVTGSAWQYMLMPDQPSVRDASGEEERLKAARPMLDILVGLADRTVRIPFANRKTARNFYRHVHILAVSASRPFEPSESLDPDNRARLAAEEGGLAVHDRFTLFGVRLSTGGGKGVRGFLQSIADEDGWVPDTAFDDDRDRVRELMTDAGCRLPDEETMRRAMAFWPTDRKPEGLPVMIEHDHMHTFPSYRAAFMAARFREKVTDCRKWSARIKGSYPMTVCTLGVLPFKGEANTAPGSDWAATLLSAAAGRAVALSIKGLVEPGDMSREQIDKDTEKVLDKAYEQAAGGRKANLGVAGELRAANEEYQADGKPWPTLIEVHAHAAIPAIVEQAQRVPYPGRLTLNPDRQDSAFEDMQIGSDDMIEYNPSPCYWPAPILAFAGINGKGVTGDDSGRGLASDLPGAFVGLTEADRQPVYDSPFAASRRSSRPLTICLGSTGSGKMEQLDSKLVVPPQKRFPEGGMARIGDLKEGDLLYCRDGKTYPILMLHPIQTRDVYELTLSDGQTFRVGGDHQWPVWSWNDRRYHTSAKHRRSLERQAALAHVCAGLRDMAARTPADRWATPEEIWTEAGPVIGAFAGRDGVKWTYDALHFADVPAGERPDVVATTRKRIVCDAGPLLEWLRGEWAAATVMPSGARARRLARADELIAAGVDGDYGLAELLRDFTPAGVSRTVLRTALSRYPGEHRTVANGTMVKNHVIHPVAAALEALAERLEWRYRDEGAANTQAGSHVEQVITTREMLHEGLLADGGQANWAIRAPKPMEGVETDLPVDPWCLGAWLADGSTGTGQITSDPNNGDLDHARGRFEKAGYPTSTLSVARTFGTRGLATDLRRAGVLDRKHIPEIYQHASIGQRLELVRGLLDQDGTIDAKGAIEFNQSVDHAEIVEGLTRLLRSLGIVVHKATRSRAGYTLDGERHEARDRLCLTFTTDLPVFSLPRKRDRLPKTVRETRKWLYVKDIRPVADAPCRCLTVGSPDHTYLTGQYVPTHNTRLGLHIAAQWGRLPDPEHKGEKIPVVFWDPKPKSSDFEPFVRKRGGVVTKLDTADAKGILDPFRCIPRAMPDMIVQTAVAMLSQITGGSNPERAWEMGITSVVGFGLRRGVDCLGEAVRLAYEEYTGGGPEANTISPLIEKIKPDLDRAVMNDPLMPLIYGTEPGGRRLSISQGLTLISAGTLNVITDKEIQGAPTDVQRWVCRMAALGASCLVIGRNGVVVVDEAWSLLQDRFGQSVVNRMGRLARDQHYVVMMLSQKADEFVNAGVEDFVGKVYVLAIGARNEGAGRDSQAQAACRLANQPLDGRMHARMMHDRYLDPDSRAPDWESLYPLKDPKTGDLLRGSVAYMQVGDAASAIPVEIRIDRSLD</sequence>
<dbReference type="SUPFAM" id="SSF51294">
    <property type="entry name" value="Hedgehog/intein (Hint) domain"/>
    <property type="match status" value="1"/>
</dbReference>
<dbReference type="Gene3D" id="3.10.28.10">
    <property type="entry name" value="Homing endonucleases"/>
    <property type="match status" value="1"/>
</dbReference>
<proteinExistence type="predicted"/>
<dbReference type="RefSeq" id="WP_150379938.1">
    <property type="nucleotide sequence ID" value="NZ_RZUH01000009.1"/>
</dbReference>
<reference evidence="2 3" key="1">
    <citation type="journal article" date="2019" name="Syst. Appl. Microbiol.">
        <title>Characterization of Bifidobacterium species in feaces of the Egyptian fruit bat: Description of B. vespertilionis sp. nov. and B. rousetti sp. nov.</title>
        <authorList>
            <person name="Modesto M."/>
            <person name="Satti M."/>
            <person name="Watanabe K."/>
            <person name="Puglisi E."/>
            <person name="Morelli L."/>
            <person name="Huang C.-H."/>
            <person name="Liou J.-S."/>
            <person name="Miyashita M."/>
            <person name="Tamura T."/>
            <person name="Saito S."/>
            <person name="Mori K."/>
            <person name="Huang L."/>
            <person name="Sciavilla P."/>
            <person name="Sandri C."/>
            <person name="Spiezio C."/>
            <person name="Vitali F."/>
            <person name="Cavalieri D."/>
            <person name="Perpetuini G."/>
            <person name="Tofalo R."/>
            <person name="Bonetti A."/>
            <person name="Arita M."/>
            <person name="Mattarelli P."/>
        </authorList>
    </citation>
    <scope>NUCLEOTIDE SEQUENCE [LARGE SCALE GENOMIC DNA]</scope>
    <source>
        <strain evidence="2 3">RST17</strain>
    </source>
</reference>